<name>A0A7W2IKC0_9BURK</name>
<evidence type="ECO:0000256" key="2">
    <source>
        <dbReference type="SAM" id="MobiDB-lite"/>
    </source>
</evidence>
<dbReference type="AlphaFoldDB" id="A0A7W2IKC0"/>
<feature type="coiled-coil region" evidence="1">
    <location>
        <begin position="85"/>
        <end position="170"/>
    </location>
</feature>
<evidence type="ECO:0000256" key="1">
    <source>
        <dbReference type="SAM" id="Coils"/>
    </source>
</evidence>
<organism evidence="4 5">
    <name type="scientific">Rugamonas apoptosis</name>
    <dbReference type="NCBI Taxonomy" id="2758570"/>
    <lineage>
        <taxon>Bacteria</taxon>
        <taxon>Pseudomonadati</taxon>
        <taxon>Pseudomonadota</taxon>
        <taxon>Betaproteobacteria</taxon>
        <taxon>Burkholderiales</taxon>
        <taxon>Oxalobacteraceae</taxon>
        <taxon>Telluria group</taxon>
        <taxon>Rugamonas</taxon>
    </lineage>
</organism>
<dbReference type="RefSeq" id="WP_182153027.1">
    <property type="nucleotide sequence ID" value="NZ_JACEZU010000003.1"/>
</dbReference>
<reference evidence="4 5" key="1">
    <citation type="submission" date="2020-07" db="EMBL/GenBank/DDBJ databases">
        <title>Novel species isolated from subtropical streams in China.</title>
        <authorList>
            <person name="Lu H."/>
        </authorList>
    </citation>
    <scope>NUCLEOTIDE SEQUENCE [LARGE SCALE GENOMIC DNA]</scope>
    <source>
        <strain evidence="4 5">LX47W</strain>
    </source>
</reference>
<protein>
    <submittedName>
        <fullName evidence="4">DNA-binding protein</fullName>
    </submittedName>
</protein>
<keyword evidence="1" id="KW-0175">Coiled coil</keyword>
<dbReference type="Pfam" id="PF11740">
    <property type="entry name" value="KfrA_N"/>
    <property type="match status" value="1"/>
</dbReference>
<feature type="compositionally biased region" description="Basic and acidic residues" evidence="2">
    <location>
        <begin position="308"/>
        <end position="329"/>
    </location>
</feature>
<feature type="coiled-coil region" evidence="1">
    <location>
        <begin position="207"/>
        <end position="248"/>
    </location>
</feature>
<evidence type="ECO:0000313" key="5">
    <source>
        <dbReference type="Proteomes" id="UP000573499"/>
    </source>
</evidence>
<dbReference type="Proteomes" id="UP000573499">
    <property type="component" value="Unassembled WGS sequence"/>
</dbReference>
<comment type="caution">
    <text evidence="4">The sequence shown here is derived from an EMBL/GenBank/DDBJ whole genome shotgun (WGS) entry which is preliminary data.</text>
</comment>
<feature type="region of interest" description="Disordered" evidence="2">
    <location>
        <begin position="258"/>
        <end position="329"/>
    </location>
</feature>
<evidence type="ECO:0000259" key="3">
    <source>
        <dbReference type="Pfam" id="PF11740"/>
    </source>
</evidence>
<dbReference type="EMBL" id="JACEZU010000003">
    <property type="protein sequence ID" value="MBA5687211.1"/>
    <property type="molecule type" value="Genomic_DNA"/>
</dbReference>
<gene>
    <name evidence="4" type="ORF">H3H39_09170</name>
</gene>
<proteinExistence type="predicted"/>
<feature type="domain" description="KfrA N-terminal DNA-binding" evidence="3">
    <location>
        <begin position="8"/>
        <end position="114"/>
    </location>
</feature>
<feature type="compositionally biased region" description="Polar residues" evidence="2">
    <location>
        <begin position="278"/>
        <end position="299"/>
    </location>
</feature>
<dbReference type="GO" id="GO:0003677">
    <property type="term" value="F:DNA binding"/>
    <property type="evidence" value="ECO:0007669"/>
    <property type="project" value="UniProtKB-KW"/>
</dbReference>
<dbReference type="InterPro" id="IPR021104">
    <property type="entry name" value="KfrA_DNA-bd_N"/>
</dbReference>
<keyword evidence="4" id="KW-0238">DNA-binding</keyword>
<keyword evidence="5" id="KW-1185">Reference proteome</keyword>
<sequence>MSRPAMITYEQIAAAADMALGQGLQPTMRLIRERIGNVGSMGTVARLLQQWRASKAQVAAPALSLPVELQRAIVTFTEQHVAAAQARLEASLDEQQKENADLAEENERLCEHVERQRIDLELKTVELVAAEARTRQLGADLAQARAECEREQQRAQQARIELAREQLRLEWLPRMESELAELRAAVASERTSKVTAEQSAAVLAVQRDDLANRLDEARAHAAQEQAKLAQLQARLDMLTGELADARVAVAEAVARQGPPPAMAVSEGHPIHNTAGDDATSSDANPHADTTMSSEASTPLSAAVASPERSAKSSNRRDAKVDAHSLKDGA</sequence>
<accession>A0A7W2IKC0</accession>
<evidence type="ECO:0000313" key="4">
    <source>
        <dbReference type="EMBL" id="MBA5687211.1"/>
    </source>
</evidence>